<dbReference type="CDD" id="cd00038">
    <property type="entry name" value="CAP_ED"/>
    <property type="match status" value="1"/>
</dbReference>
<dbReference type="InterPro" id="IPR018490">
    <property type="entry name" value="cNMP-bd_dom_sf"/>
</dbReference>
<dbReference type="OrthoDB" id="663011at2"/>
<evidence type="ECO:0000313" key="2">
    <source>
        <dbReference type="EMBL" id="KJD32733.1"/>
    </source>
</evidence>
<dbReference type="Gene3D" id="2.60.120.10">
    <property type="entry name" value="Jelly Rolls"/>
    <property type="match status" value="1"/>
</dbReference>
<evidence type="ECO:0000259" key="1">
    <source>
        <dbReference type="PROSITE" id="PS50042"/>
    </source>
</evidence>
<dbReference type="AlphaFoldDB" id="A0A0D7W200"/>
<dbReference type="STRING" id="1435349.PW52_15345"/>
<dbReference type="Proteomes" id="UP000032578">
    <property type="component" value="Unassembled WGS sequence"/>
</dbReference>
<dbReference type="InterPro" id="IPR014710">
    <property type="entry name" value="RmlC-like_jellyroll"/>
</dbReference>
<organism evidence="2 3">
    <name type="scientific">Neotamlana sedimentorum</name>
    <dbReference type="NCBI Taxonomy" id="1435349"/>
    <lineage>
        <taxon>Bacteria</taxon>
        <taxon>Pseudomonadati</taxon>
        <taxon>Bacteroidota</taxon>
        <taxon>Flavobacteriia</taxon>
        <taxon>Flavobacteriales</taxon>
        <taxon>Flavobacteriaceae</taxon>
        <taxon>Neotamlana</taxon>
    </lineage>
</organism>
<dbReference type="PROSITE" id="PS50042">
    <property type="entry name" value="CNMP_BINDING_3"/>
    <property type="match status" value="1"/>
</dbReference>
<dbReference type="InterPro" id="IPR000595">
    <property type="entry name" value="cNMP-bd_dom"/>
</dbReference>
<keyword evidence="3" id="KW-1185">Reference proteome</keyword>
<proteinExistence type="predicted"/>
<evidence type="ECO:0000313" key="3">
    <source>
        <dbReference type="Proteomes" id="UP000032578"/>
    </source>
</evidence>
<comment type="caution">
    <text evidence="2">The sequence shown here is derived from an EMBL/GenBank/DDBJ whole genome shotgun (WGS) entry which is preliminary data.</text>
</comment>
<dbReference type="RefSeq" id="WP_044633865.1">
    <property type="nucleotide sequence ID" value="NZ_JTDW01000017.1"/>
</dbReference>
<protein>
    <recommendedName>
        <fullName evidence="1">Cyclic nucleotide-binding domain-containing protein</fullName>
    </recommendedName>
</protein>
<dbReference type="EMBL" id="JTDW01000017">
    <property type="protein sequence ID" value="KJD32733.1"/>
    <property type="molecule type" value="Genomic_DNA"/>
</dbReference>
<dbReference type="Pfam" id="PF00027">
    <property type="entry name" value="cNMP_binding"/>
    <property type="match status" value="1"/>
</dbReference>
<reference evidence="2 3" key="1">
    <citation type="submission" date="2014-11" db="EMBL/GenBank/DDBJ databases">
        <title>Tamlana sedimentorum sp. nov., isolated from shallow sand sediments of the Sea of Japan.</title>
        <authorList>
            <person name="Romanenko L.A."/>
        </authorList>
    </citation>
    <scope>NUCLEOTIDE SEQUENCE [LARGE SCALE GENOMIC DNA]</scope>
    <source>
        <strain evidence="2 3">JCM 19808</strain>
    </source>
</reference>
<dbReference type="PATRIC" id="fig|1435349.4.peg.1098"/>
<dbReference type="SMART" id="SM00100">
    <property type="entry name" value="cNMP"/>
    <property type="match status" value="1"/>
</dbReference>
<accession>A0A0D7W200</accession>
<gene>
    <name evidence="2" type="ORF">PW52_15345</name>
</gene>
<feature type="domain" description="Cyclic nucleotide-binding" evidence="1">
    <location>
        <begin position="10"/>
        <end position="113"/>
    </location>
</feature>
<name>A0A0D7W200_9FLAO</name>
<sequence>MNQIIQFLRTFYSISDQTYLDLLSISKLRRVKAGECYVNSGEIPVHMFTLVTGVVRAYVRTENGKEYNKKIYIGPSITGSLAAIIKNEPSIYSLEALTDCEVYTTNYKEYLELGEKNPEIKELYIKMLEIFFMEYERRQLDFLTMSATDRYLKLKDEVFNIEDLIPQYQIAAYLSITPVQLSRIRKKLKEINML</sequence>
<dbReference type="SUPFAM" id="SSF51206">
    <property type="entry name" value="cAMP-binding domain-like"/>
    <property type="match status" value="1"/>
</dbReference>